<evidence type="ECO:0000313" key="2">
    <source>
        <dbReference type="EMBL" id="WVZ94059.1"/>
    </source>
</evidence>
<keyword evidence="3" id="KW-1185">Reference proteome</keyword>
<organism evidence="2 3">
    <name type="scientific">Paspalum notatum var. saurae</name>
    <dbReference type="NCBI Taxonomy" id="547442"/>
    <lineage>
        <taxon>Eukaryota</taxon>
        <taxon>Viridiplantae</taxon>
        <taxon>Streptophyta</taxon>
        <taxon>Embryophyta</taxon>
        <taxon>Tracheophyta</taxon>
        <taxon>Spermatophyta</taxon>
        <taxon>Magnoliopsida</taxon>
        <taxon>Liliopsida</taxon>
        <taxon>Poales</taxon>
        <taxon>Poaceae</taxon>
        <taxon>PACMAD clade</taxon>
        <taxon>Panicoideae</taxon>
        <taxon>Andropogonodae</taxon>
        <taxon>Paspaleae</taxon>
        <taxon>Paspalinae</taxon>
        <taxon>Paspalum</taxon>
    </lineage>
</organism>
<feature type="domain" description="Reverse transcriptase zinc-binding" evidence="1">
    <location>
        <begin position="408"/>
        <end position="463"/>
    </location>
</feature>
<evidence type="ECO:0000313" key="3">
    <source>
        <dbReference type="Proteomes" id="UP001341281"/>
    </source>
</evidence>
<dbReference type="InterPro" id="IPR026960">
    <property type="entry name" value="RVT-Znf"/>
</dbReference>
<feature type="non-terminal residue" evidence="2">
    <location>
        <position position="1"/>
    </location>
</feature>
<dbReference type="PANTHER" id="PTHR33116">
    <property type="entry name" value="REVERSE TRANSCRIPTASE ZINC-BINDING DOMAIN-CONTAINING PROTEIN-RELATED-RELATED"/>
    <property type="match status" value="1"/>
</dbReference>
<dbReference type="EMBL" id="CP144753">
    <property type="protein sequence ID" value="WVZ94059.1"/>
    <property type="molecule type" value="Genomic_DNA"/>
</dbReference>
<protein>
    <recommendedName>
        <fullName evidence="1">Reverse transcriptase zinc-binding domain-containing protein</fullName>
    </recommendedName>
</protein>
<sequence>NLPVKPSGLGALSSGMSLMVAYTSSSVNDSSKEDKSCCCRPIAARSKRIKASEENLLLPLAGRHNLHRISLYADDVLLFLRPSRNDLLMIKDLLDCFGHVSGLRAHLSKSAAIPIQCSDPDFALISDVLSCGVSEFLTTYLGLPLSIRKPSKNEWLPLIDKVANKLPGWKAPLLNRAGRLVLVKAVLTATPIYSMIALDLPRWVIKAIDKKSRGFLWKGQEQAQGGNCLVSWSRVQRPIMFGGLGVHDLERLGWALRVRWLWLHKTDTARPWADLSLQVPKMARTLFDAAVNFIIGNCENTLFWADRWVQGKTIAEIAPNLLVIPPRVVKKRTVSQALNNRSWVFDIRGALTVQVLSEYLLIWDLVDNVVLQPDAPDQLHWKFDSSGTYSSSSAYLTMFIEDLEVLGPLNCKFFIWLAINNRCWTSDRLAKRGLPHQSACPFCDQQETINHLLSSCVLAREVWAEVLRSFNLSVVQPPDSSSSFNSWWKHAARSLLGSLRGGFNSLVILVSWELWKHRNACVFEGGRPNVQAVLLSVTEEGRLWCLAGATRLQELLPRPAPPSPS</sequence>
<gene>
    <name evidence="2" type="ORF">U9M48_040001</name>
</gene>
<dbReference type="Pfam" id="PF13966">
    <property type="entry name" value="zf-RVT"/>
    <property type="match status" value="1"/>
</dbReference>
<evidence type="ECO:0000259" key="1">
    <source>
        <dbReference type="Pfam" id="PF13966"/>
    </source>
</evidence>
<dbReference type="AlphaFoldDB" id="A0AAQ3URD1"/>
<dbReference type="PANTHER" id="PTHR33116:SF78">
    <property type="entry name" value="OS12G0587133 PROTEIN"/>
    <property type="match status" value="1"/>
</dbReference>
<reference evidence="2 3" key="1">
    <citation type="submission" date="2024-02" db="EMBL/GenBank/DDBJ databases">
        <title>High-quality chromosome-scale genome assembly of Pensacola bahiagrass (Paspalum notatum Flugge var. saurae).</title>
        <authorList>
            <person name="Vega J.M."/>
            <person name="Podio M."/>
            <person name="Orjuela J."/>
            <person name="Siena L.A."/>
            <person name="Pessino S.C."/>
            <person name="Combes M.C."/>
            <person name="Mariac C."/>
            <person name="Albertini E."/>
            <person name="Pupilli F."/>
            <person name="Ortiz J.P.A."/>
            <person name="Leblanc O."/>
        </authorList>
    </citation>
    <scope>NUCLEOTIDE SEQUENCE [LARGE SCALE GENOMIC DNA]</scope>
    <source>
        <strain evidence="2">R1</strain>
        <tissue evidence="2">Leaf</tissue>
    </source>
</reference>
<dbReference type="Proteomes" id="UP001341281">
    <property type="component" value="Chromosome 09"/>
</dbReference>
<accession>A0AAQ3URD1</accession>
<name>A0AAQ3URD1_PASNO</name>
<proteinExistence type="predicted"/>